<name>A0A843UFU4_COLES</name>
<dbReference type="Proteomes" id="UP000652761">
    <property type="component" value="Unassembled WGS sequence"/>
</dbReference>
<comment type="caution">
    <text evidence="1">The sequence shown here is derived from an EMBL/GenBank/DDBJ whole genome shotgun (WGS) entry which is preliminary data.</text>
</comment>
<dbReference type="OrthoDB" id="692019at2759"/>
<organism evidence="1 2">
    <name type="scientific">Colocasia esculenta</name>
    <name type="common">Wild taro</name>
    <name type="synonym">Arum esculentum</name>
    <dbReference type="NCBI Taxonomy" id="4460"/>
    <lineage>
        <taxon>Eukaryota</taxon>
        <taxon>Viridiplantae</taxon>
        <taxon>Streptophyta</taxon>
        <taxon>Embryophyta</taxon>
        <taxon>Tracheophyta</taxon>
        <taxon>Spermatophyta</taxon>
        <taxon>Magnoliopsida</taxon>
        <taxon>Liliopsida</taxon>
        <taxon>Araceae</taxon>
        <taxon>Aroideae</taxon>
        <taxon>Colocasieae</taxon>
        <taxon>Colocasia</taxon>
    </lineage>
</organism>
<evidence type="ECO:0000313" key="2">
    <source>
        <dbReference type="Proteomes" id="UP000652761"/>
    </source>
</evidence>
<gene>
    <name evidence="1" type="ORF">Taro_013306</name>
</gene>
<dbReference type="AlphaFoldDB" id="A0A843UFU4"/>
<keyword evidence="2" id="KW-1185">Reference proteome</keyword>
<proteinExistence type="predicted"/>
<evidence type="ECO:0000313" key="1">
    <source>
        <dbReference type="EMBL" id="MQL80854.1"/>
    </source>
</evidence>
<sequence length="85" mass="9801">MWREAIKVWTSSAFRKEKIGTDPDRADVFIITHTRKDGRPINEDCAIAINVISGTRNNKVLVDEAKRSLFSGWINTFYQDLPGYR</sequence>
<reference evidence="1" key="1">
    <citation type="submission" date="2017-07" db="EMBL/GenBank/DDBJ databases">
        <title>Taro Niue Genome Assembly and Annotation.</title>
        <authorList>
            <person name="Atibalentja N."/>
            <person name="Keating K."/>
            <person name="Fields C.J."/>
        </authorList>
    </citation>
    <scope>NUCLEOTIDE SEQUENCE</scope>
    <source>
        <strain evidence="1">Niue_2</strain>
        <tissue evidence="1">Leaf</tissue>
    </source>
</reference>
<protein>
    <submittedName>
        <fullName evidence="1">Uncharacterized protein</fullName>
    </submittedName>
</protein>
<accession>A0A843UFU4</accession>
<dbReference type="EMBL" id="NMUH01000529">
    <property type="protein sequence ID" value="MQL80854.1"/>
    <property type="molecule type" value="Genomic_DNA"/>
</dbReference>